<proteinExistence type="predicted"/>
<evidence type="ECO:0000313" key="3">
    <source>
        <dbReference type="Proteomes" id="UP001516400"/>
    </source>
</evidence>
<sequence length="117" mass="14315">MYSLKLLKIISKHSGRKWRQDNMKIMNKIFQIVRHRLLDDWNNEISNYQDESILKEHLNSFNKQYLDDTEEEGCVQLPDSSFELTEEFKNHYEIWLEEQLYQMPFNWDSLLISENIL</sequence>
<reference evidence="2 3" key="1">
    <citation type="journal article" date="2021" name="BMC Biol.">
        <title>Horizontally acquired antibacterial genes associated with adaptive radiation of ladybird beetles.</title>
        <authorList>
            <person name="Li H.S."/>
            <person name="Tang X.F."/>
            <person name="Huang Y.H."/>
            <person name="Xu Z.Y."/>
            <person name="Chen M.L."/>
            <person name="Du X.Y."/>
            <person name="Qiu B.Y."/>
            <person name="Chen P.T."/>
            <person name="Zhang W."/>
            <person name="Slipinski A."/>
            <person name="Escalona H.E."/>
            <person name="Waterhouse R.M."/>
            <person name="Zwick A."/>
            <person name="Pang H."/>
        </authorList>
    </citation>
    <scope>NUCLEOTIDE SEQUENCE [LARGE SCALE GENOMIC DNA]</scope>
    <source>
        <strain evidence="2">SYSU2018</strain>
    </source>
</reference>
<dbReference type="AlphaFoldDB" id="A0ABD2N5M4"/>
<evidence type="ECO:0000313" key="2">
    <source>
        <dbReference type="EMBL" id="KAL3274036.1"/>
    </source>
</evidence>
<organism evidence="2 3">
    <name type="scientific">Cryptolaemus montrouzieri</name>
    <dbReference type="NCBI Taxonomy" id="559131"/>
    <lineage>
        <taxon>Eukaryota</taxon>
        <taxon>Metazoa</taxon>
        <taxon>Ecdysozoa</taxon>
        <taxon>Arthropoda</taxon>
        <taxon>Hexapoda</taxon>
        <taxon>Insecta</taxon>
        <taxon>Pterygota</taxon>
        <taxon>Neoptera</taxon>
        <taxon>Endopterygota</taxon>
        <taxon>Coleoptera</taxon>
        <taxon>Polyphaga</taxon>
        <taxon>Cucujiformia</taxon>
        <taxon>Coccinelloidea</taxon>
        <taxon>Coccinellidae</taxon>
        <taxon>Scymninae</taxon>
        <taxon>Scymnini</taxon>
        <taxon>Cryptolaemus</taxon>
    </lineage>
</organism>
<gene>
    <name evidence="2" type="ORF">HHI36_015455</name>
</gene>
<feature type="domain" description="Far11/STRP C-terminal" evidence="1">
    <location>
        <begin position="1"/>
        <end position="45"/>
    </location>
</feature>
<evidence type="ECO:0000259" key="1">
    <source>
        <dbReference type="Pfam" id="PF11882"/>
    </source>
</evidence>
<dbReference type="PANTHER" id="PTHR13239">
    <property type="entry name" value="PROTEIN REQUIRED FOR HYPHAL ANASTOMOSIS HAM-2"/>
    <property type="match status" value="1"/>
</dbReference>
<keyword evidence="3" id="KW-1185">Reference proteome</keyword>
<dbReference type="EMBL" id="JABFTP020000062">
    <property type="protein sequence ID" value="KAL3274036.1"/>
    <property type="molecule type" value="Genomic_DNA"/>
</dbReference>
<dbReference type="Proteomes" id="UP001516400">
    <property type="component" value="Unassembled WGS sequence"/>
</dbReference>
<comment type="caution">
    <text evidence="2">The sequence shown here is derived from an EMBL/GenBank/DDBJ whole genome shotgun (WGS) entry which is preliminary data.</text>
</comment>
<name>A0ABD2N5M4_9CUCU</name>
<dbReference type="PANTHER" id="PTHR13239:SF4">
    <property type="entry name" value="AT25231P"/>
    <property type="match status" value="1"/>
</dbReference>
<protein>
    <recommendedName>
        <fullName evidence="1">Far11/STRP C-terminal domain-containing protein</fullName>
    </recommendedName>
</protein>
<accession>A0ABD2N5M4</accession>
<dbReference type="InterPro" id="IPR021819">
    <property type="entry name" value="Far11/STRP_C"/>
</dbReference>
<dbReference type="InterPro" id="IPR040185">
    <property type="entry name" value="Far11/STRP"/>
</dbReference>
<dbReference type="Pfam" id="PF11882">
    <property type="entry name" value="DUF3402"/>
    <property type="match status" value="1"/>
</dbReference>